<dbReference type="PANTHER" id="PTHR43823">
    <property type="entry name" value="SPORULATION PROTEIN YKVU"/>
    <property type="match status" value="1"/>
</dbReference>
<reference evidence="11" key="1">
    <citation type="submission" date="2020-08" db="EMBL/GenBank/DDBJ databases">
        <title>Genome public.</title>
        <authorList>
            <person name="Liu C."/>
            <person name="Sun Q."/>
        </authorList>
    </citation>
    <scope>NUCLEOTIDE SEQUENCE</scope>
    <source>
        <strain evidence="11">NSJ-52</strain>
    </source>
</reference>
<dbReference type="Pfam" id="PF01554">
    <property type="entry name" value="MatE"/>
    <property type="match status" value="2"/>
</dbReference>
<dbReference type="GO" id="GO:0046677">
    <property type="term" value="P:response to antibiotic"/>
    <property type="evidence" value="ECO:0007669"/>
    <property type="project" value="UniProtKB-KW"/>
</dbReference>
<dbReference type="GO" id="GO:0005886">
    <property type="term" value="C:plasma membrane"/>
    <property type="evidence" value="ECO:0007669"/>
    <property type="project" value="UniProtKB-SubCell"/>
</dbReference>
<feature type="transmembrane region" description="Helical" evidence="10">
    <location>
        <begin position="443"/>
        <end position="460"/>
    </location>
</feature>
<comment type="caution">
    <text evidence="11">The sequence shown here is derived from an EMBL/GenBank/DDBJ whole genome shotgun (WGS) entry which is preliminary data.</text>
</comment>
<feature type="transmembrane region" description="Helical" evidence="10">
    <location>
        <begin position="197"/>
        <end position="220"/>
    </location>
</feature>
<keyword evidence="7 10" id="KW-1133">Transmembrane helix</keyword>
<evidence type="ECO:0000256" key="5">
    <source>
        <dbReference type="ARBA" id="ARBA00022475"/>
    </source>
</evidence>
<feature type="transmembrane region" description="Helical" evidence="10">
    <location>
        <begin position="97"/>
        <end position="118"/>
    </location>
</feature>
<name>A0A8J6JDL0_9FIRM</name>
<evidence type="ECO:0000256" key="10">
    <source>
        <dbReference type="SAM" id="Phobius"/>
    </source>
</evidence>
<dbReference type="InterPro" id="IPR045070">
    <property type="entry name" value="MATE_MepA-like"/>
</dbReference>
<keyword evidence="5" id="KW-1003">Cell membrane</keyword>
<comment type="subcellular location">
    <subcellularLocation>
        <location evidence="1">Cell membrane</location>
        <topology evidence="1">Multi-pass membrane protein</topology>
    </subcellularLocation>
</comment>
<evidence type="ECO:0000313" key="11">
    <source>
        <dbReference type="EMBL" id="MBC5737521.1"/>
    </source>
</evidence>
<feature type="transmembrane region" description="Helical" evidence="10">
    <location>
        <begin position="330"/>
        <end position="349"/>
    </location>
</feature>
<protein>
    <recommendedName>
        <fullName evidence="3">Multidrug export protein MepA</fullName>
    </recommendedName>
</protein>
<organism evidence="11 12">
    <name type="scientific">Lawsonibacter faecis</name>
    <dbReference type="NCBI Taxonomy" id="2763052"/>
    <lineage>
        <taxon>Bacteria</taxon>
        <taxon>Bacillati</taxon>
        <taxon>Bacillota</taxon>
        <taxon>Clostridia</taxon>
        <taxon>Eubacteriales</taxon>
        <taxon>Oscillospiraceae</taxon>
        <taxon>Lawsonibacter</taxon>
    </lineage>
</organism>
<keyword evidence="4" id="KW-0813">Transport</keyword>
<comment type="similarity">
    <text evidence="2">Belongs to the multi antimicrobial extrusion (MATE) (TC 2.A.66.1) family. MepA subfamily.</text>
</comment>
<dbReference type="InterPro" id="IPR002528">
    <property type="entry name" value="MATE_fam"/>
</dbReference>
<keyword evidence="6 10" id="KW-0812">Transmembrane</keyword>
<feature type="transmembrane region" description="Helical" evidence="10">
    <location>
        <begin position="377"/>
        <end position="399"/>
    </location>
</feature>
<evidence type="ECO:0000256" key="8">
    <source>
        <dbReference type="ARBA" id="ARBA00023136"/>
    </source>
</evidence>
<keyword evidence="8 10" id="KW-0472">Membrane</keyword>
<dbReference type="InterPro" id="IPR048279">
    <property type="entry name" value="MdtK-like"/>
</dbReference>
<accession>A0A8J6JDL0</accession>
<dbReference type="RefSeq" id="WP_186919339.1">
    <property type="nucleotide sequence ID" value="NZ_JACOPQ010000008.1"/>
</dbReference>
<feature type="transmembrane region" description="Helical" evidence="10">
    <location>
        <begin position="170"/>
        <end position="191"/>
    </location>
</feature>
<evidence type="ECO:0000256" key="9">
    <source>
        <dbReference type="ARBA" id="ARBA00023251"/>
    </source>
</evidence>
<gene>
    <name evidence="11" type="ORF">H8S62_10940</name>
</gene>
<feature type="transmembrane region" description="Helical" evidence="10">
    <location>
        <begin position="20"/>
        <end position="37"/>
    </location>
</feature>
<proteinExistence type="inferred from homology"/>
<keyword evidence="9" id="KW-0046">Antibiotic resistance</keyword>
<dbReference type="PIRSF" id="PIRSF006603">
    <property type="entry name" value="DinF"/>
    <property type="match status" value="1"/>
</dbReference>
<feature type="transmembrane region" description="Helical" evidence="10">
    <location>
        <begin position="141"/>
        <end position="158"/>
    </location>
</feature>
<evidence type="ECO:0000256" key="4">
    <source>
        <dbReference type="ARBA" id="ARBA00022448"/>
    </source>
</evidence>
<evidence type="ECO:0000256" key="1">
    <source>
        <dbReference type="ARBA" id="ARBA00004651"/>
    </source>
</evidence>
<evidence type="ECO:0000256" key="3">
    <source>
        <dbReference type="ARBA" id="ARBA00022106"/>
    </source>
</evidence>
<evidence type="ECO:0000256" key="2">
    <source>
        <dbReference type="ARBA" id="ARBA00008417"/>
    </source>
</evidence>
<sequence>MSEPNQCLSTEKVGKLMGKYAVPCIISLLVGALYNIVDQIFIANAAYLGSYGNAANTVVFPLTVVALAIAVMIGDGCCAFVSISLGKSDGQSAKRSVGNAVVIAVCSSLVLTALYLIFSDQIIGMFGGTVSEETFRHSKEYFFYISLGIPFYMFGQAMNPIIRADGNPKFAMVSTLAGAVANIILDPIFIFTFRWGMMGAAVATVIGQIITAVLAIWYLLNMKLIRPAKADYSIDRKISGRTLLLGMTSFLSQISLVAAMAAINNMLRKYGALDAVFGQAQYAQIPMAVVGIVMKFFQIVISIVVGMAAGCIPVVGFNMGAGKKGRVKELFTKLLISEAIVGAVGFVLVEFFPQQLISIFGAANESVYYTEFALKSFRIYLCMIVLACINKACFIFLQAMGKAAASTILSLIREVVFGVGFALLLPAFFGLDGVLYSMPTSDVLTFIVAVLLIVGTFKELNRKEVNTL</sequence>
<dbReference type="GO" id="GO:0042910">
    <property type="term" value="F:xenobiotic transmembrane transporter activity"/>
    <property type="evidence" value="ECO:0007669"/>
    <property type="project" value="InterPro"/>
</dbReference>
<dbReference type="CDD" id="cd13143">
    <property type="entry name" value="MATE_MepA_like"/>
    <property type="match status" value="1"/>
</dbReference>
<dbReference type="AlphaFoldDB" id="A0A8J6JDL0"/>
<evidence type="ECO:0000256" key="6">
    <source>
        <dbReference type="ARBA" id="ARBA00022692"/>
    </source>
</evidence>
<evidence type="ECO:0000313" key="12">
    <source>
        <dbReference type="Proteomes" id="UP000607645"/>
    </source>
</evidence>
<evidence type="ECO:0000256" key="7">
    <source>
        <dbReference type="ARBA" id="ARBA00022989"/>
    </source>
</evidence>
<dbReference type="InterPro" id="IPR051327">
    <property type="entry name" value="MATE_MepA_subfamily"/>
</dbReference>
<feature type="transmembrane region" description="Helical" evidence="10">
    <location>
        <begin position="57"/>
        <end position="85"/>
    </location>
</feature>
<dbReference type="GO" id="GO:0015297">
    <property type="term" value="F:antiporter activity"/>
    <property type="evidence" value="ECO:0007669"/>
    <property type="project" value="InterPro"/>
</dbReference>
<dbReference type="PANTHER" id="PTHR43823:SF3">
    <property type="entry name" value="MULTIDRUG EXPORT PROTEIN MEPA"/>
    <property type="match status" value="1"/>
</dbReference>
<dbReference type="EMBL" id="JACOPQ010000008">
    <property type="protein sequence ID" value="MBC5737521.1"/>
    <property type="molecule type" value="Genomic_DNA"/>
</dbReference>
<feature type="transmembrane region" description="Helical" evidence="10">
    <location>
        <begin position="296"/>
        <end position="318"/>
    </location>
</feature>
<keyword evidence="12" id="KW-1185">Reference proteome</keyword>
<feature type="transmembrane region" description="Helical" evidence="10">
    <location>
        <begin position="411"/>
        <end position="431"/>
    </location>
</feature>
<feature type="transmembrane region" description="Helical" evidence="10">
    <location>
        <begin position="241"/>
        <end position="263"/>
    </location>
</feature>
<dbReference type="Proteomes" id="UP000607645">
    <property type="component" value="Unassembled WGS sequence"/>
</dbReference>